<protein>
    <submittedName>
        <fullName evidence="1">Uncharacterized protein</fullName>
    </submittedName>
</protein>
<dbReference type="RefSeq" id="WP_079132198.1">
    <property type="nucleotide sequence ID" value="NZ_LJGW01000258.1"/>
</dbReference>
<evidence type="ECO:0000313" key="2">
    <source>
        <dbReference type="Proteomes" id="UP000176005"/>
    </source>
</evidence>
<dbReference type="AlphaFoldDB" id="A0A1E7L408"/>
<accession>A0A1E7L408</accession>
<keyword evidence="2" id="KW-1185">Reference proteome</keyword>
<dbReference type="Proteomes" id="UP000176005">
    <property type="component" value="Unassembled WGS sequence"/>
</dbReference>
<sequence>MPSARMLPGLSLTDQPVDTVLNWGLGVESTAALVEILDGPAAHGIDLDRFAVLHNVVGSEWPDTLADCERHILPLLRRHGVRLVQVARAGQSNSAGIEVLDDSHSPEQLVSRGSWALWDELESNGTVPQQGGKRLCSIRSKGEVGDRWIPTVTDGRPFTQIIGFSADEEGRKARDLLANRNPLRTGRFPLIDWGWTRRMCERFLLERFDVQWRKSYCWFCCYPVSMGAMADNLQRMRMFPEIAGRVLRLEYTAMALNSKARLFGRRSLLEQFDPGVDAPVLKAFERELAGAWGIYHVRRILPVSRTNPDVRAPALRSVELLDRGPSHFVGGRLQGISRRHRVDVETDPYGSVRGVLRRRGNGLPAVEEFMVTAPACVRDKKQGRFEEEWARHTARRTQAALAPHAAR</sequence>
<proteinExistence type="predicted"/>
<dbReference type="PATRIC" id="fig|518642.10.peg.3333"/>
<name>A0A1E7L408_9ACTN</name>
<dbReference type="EMBL" id="LJGW01000258">
    <property type="protein sequence ID" value="OEV10919.1"/>
    <property type="molecule type" value="Genomic_DNA"/>
</dbReference>
<reference evidence="1 2" key="1">
    <citation type="journal article" date="2016" name="Front. Microbiol.">
        <title>Comparative Genomics Analysis of Streptomyces Species Reveals Their Adaptation to the Marine Environment and Their Diversity at the Genomic Level.</title>
        <authorList>
            <person name="Tian X."/>
            <person name="Zhang Z."/>
            <person name="Yang T."/>
            <person name="Chen M."/>
            <person name="Li J."/>
            <person name="Chen F."/>
            <person name="Yang J."/>
            <person name="Li W."/>
            <person name="Zhang B."/>
            <person name="Zhang Z."/>
            <person name="Wu J."/>
            <person name="Zhang C."/>
            <person name="Long L."/>
            <person name="Xiao J."/>
        </authorList>
    </citation>
    <scope>NUCLEOTIDE SEQUENCE [LARGE SCALE GENOMIC DNA]</scope>
    <source>
        <strain evidence="1 2">SCSIO 10429</strain>
    </source>
</reference>
<organism evidence="1 2">
    <name type="scientific">Streptomyces nanshensis</name>
    <dbReference type="NCBI Taxonomy" id="518642"/>
    <lineage>
        <taxon>Bacteria</taxon>
        <taxon>Bacillati</taxon>
        <taxon>Actinomycetota</taxon>
        <taxon>Actinomycetes</taxon>
        <taxon>Kitasatosporales</taxon>
        <taxon>Streptomycetaceae</taxon>
        <taxon>Streptomyces</taxon>
    </lineage>
</organism>
<evidence type="ECO:0000313" key="1">
    <source>
        <dbReference type="EMBL" id="OEV10919.1"/>
    </source>
</evidence>
<gene>
    <name evidence="1" type="ORF">AN218_15380</name>
</gene>
<comment type="caution">
    <text evidence="1">The sequence shown here is derived from an EMBL/GenBank/DDBJ whole genome shotgun (WGS) entry which is preliminary data.</text>
</comment>